<dbReference type="AlphaFoldDB" id="A0A9Q8SNQ7"/>
<dbReference type="KEGG" id="clup:CLUP02_06212"/>
<reference evidence="2" key="1">
    <citation type="journal article" date="2021" name="Mol. Plant Microbe Interact.">
        <title>Complete Genome Sequence of the Plant-Pathogenic Fungus Colletotrichum lupini.</title>
        <authorList>
            <person name="Baroncelli R."/>
            <person name="Pensec F."/>
            <person name="Da Lio D."/>
            <person name="Boufleur T."/>
            <person name="Vicente I."/>
            <person name="Sarrocco S."/>
            <person name="Picot A."/>
            <person name="Baraldi E."/>
            <person name="Sukno S."/>
            <person name="Thon M."/>
            <person name="Le Floch G."/>
        </authorList>
    </citation>
    <scope>NUCLEOTIDE SEQUENCE</scope>
    <source>
        <strain evidence="2">IMI 504893</strain>
    </source>
</reference>
<dbReference type="Proteomes" id="UP000830671">
    <property type="component" value="Chromosome 3"/>
</dbReference>
<proteinExistence type="predicted"/>
<evidence type="ECO:0000313" key="2">
    <source>
        <dbReference type="EMBL" id="UQC80727.1"/>
    </source>
</evidence>
<evidence type="ECO:0000313" key="3">
    <source>
        <dbReference type="Proteomes" id="UP000830671"/>
    </source>
</evidence>
<protein>
    <submittedName>
        <fullName evidence="2">Uncharacterized protein</fullName>
    </submittedName>
</protein>
<dbReference type="RefSeq" id="XP_049142355.1">
    <property type="nucleotide sequence ID" value="XM_049285212.1"/>
</dbReference>
<evidence type="ECO:0000256" key="1">
    <source>
        <dbReference type="SAM" id="MobiDB-lite"/>
    </source>
</evidence>
<dbReference type="EMBL" id="CP019475">
    <property type="protein sequence ID" value="UQC80727.1"/>
    <property type="molecule type" value="Genomic_DNA"/>
</dbReference>
<sequence length="148" mass="16870">MCLPHLVETSPLRKVEFPKLKKFTAFGWKRDLTALRATGRPSIDPTKWPARKTALTSESDRDDGRRWWAPGRGLPYCSCTAARTTRLSFRYRMQRPPTPTPDTPINLHLQTHISRSWFGRFALALVSKPRVTLATPGYLPALSLIRLV</sequence>
<gene>
    <name evidence="2" type="ORF">CLUP02_06212</name>
</gene>
<dbReference type="GeneID" id="73340222"/>
<feature type="region of interest" description="Disordered" evidence="1">
    <location>
        <begin position="43"/>
        <end position="62"/>
    </location>
</feature>
<keyword evidence="3" id="KW-1185">Reference proteome</keyword>
<organism evidence="2 3">
    <name type="scientific">Colletotrichum lupini</name>
    <dbReference type="NCBI Taxonomy" id="145971"/>
    <lineage>
        <taxon>Eukaryota</taxon>
        <taxon>Fungi</taxon>
        <taxon>Dikarya</taxon>
        <taxon>Ascomycota</taxon>
        <taxon>Pezizomycotina</taxon>
        <taxon>Sordariomycetes</taxon>
        <taxon>Hypocreomycetidae</taxon>
        <taxon>Glomerellales</taxon>
        <taxon>Glomerellaceae</taxon>
        <taxon>Colletotrichum</taxon>
        <taxon>Colletotrichum acutatum species complex</taxon>
    </lineage>
</organism>
<name>A0A9Q8SNQ7_9PEZI</name>
<accession>A0A9Q8SNQ7</accession>